<keyword evidence="3" id="KW-0067">ATP-binding</keyword>
<dbReference type="GO" id="GO:0005524">
    <property type="term" value="F:ATP binding"/>
    <property type="evidence" value="ECO:0007669"/>
    <property type="project" value="UniProtKB-KW"/>
</dbReference>
<protein>
    <recommendedName>
        <fullName evidence="4">Daunorubicin resistance ATP-binding protein DrrA1/2-like C-terminal domain-containing protein</fullName>
    </recommendedName>
</protein>
<dbReference type="Pfam" id="PF13732">
    <property type="entry name" value="DrrA1-3_C"/>
    <property type="match status" value="1"/>
</dbReference>
<keyword evidence="1" id="KW-0813">Transport</keyword>
<evidence type="ECO:0000256" key="1">
    <source>
        <dbReference type="ARBA" id="ARBA00022448"/>
    </source>
</evidence>
<feature type="non-terminal residue" evidence="5">
    <location>
        <position position="1"/>
    </location>
</feature>
<sequence length="52" mass="5846">YSSLKLHVERDADVREVIARINDAVELRSFTEIIPSMNDIFIRAVGGTLNAE</sequence>
<dbReference type="InterPro" id="IPR025302">
    <property type="entry name" value="DrrA1/2-like_C"/>
</dbReference>
<feature type="domain" description="Daunorubicin resistance ATP-binding protein DrrA1/2-like C-terminal" evidence="4">
    <location>
        <begin position="3"/>
        <end position="45"/>
    </location>
</feature>
<evidence type="ECO:0000256" key="2">
    <source>
        <dbReference type="ARBA" id="ARBA00022741"/>
    </source>
</evidence>
<reference evidence="5" key="1">
    <citation type="journal article" date="2013" name="Environ. Microbiol.">
        <title>Microbiota from the distal guts of lean and obese adolescents exhibit partial functional redundancy besides clear differences in community structure.</title>
        <authorList>
            <person name="Ferrer M."/>
            <person name="Ruiz A."/>
            <person name="Lanza F."/>
            <person name="Haange S.B."/>
            <person name="Oberbach A."/>
            <person name="Till H."/>
            <person name="Bargiela R."/>
            <person name="Campoy C."/>
            <person name="Segura M.T."/>
            <person name="Richter M."/>
            <person name="von Bergen M."/>
            <person name="Seifert J."/>
            <person name="Suarez A."/>
        </authorList>
    </citation>
    <scope>NUCLEOTIDE SEQUENCE</scope>
</reference>
<dbReference type="EMBL" id="AJWY01010713">
    <property type="protein sequence ID" value="EKC54779.1"/>
    <property type="molecule type" value="Genomic_DNA"/>
</dbReference>
<keyword evidence="2" id="KW-0547">Nucleotide-binding</keyword>
<proteinExistence type="predicted"/>
<name>K1SH65_9ZZZZ</name>
<gene>
    <name evidence="5" type="ORF">LEA_15694</name>
</gene>
<evidence type="ECO:0000256" key="3">
    <source>
        <dbReference type="ARBA" id="ARBA00022840"/>
    </source>
</evidence>
<comment type="caution">
    <text evidence="5">The sequence shown here is derived from an EMBL/GenBank/DDBJ whole genome shotgun (WGS) entry which is preliminary data.</text>
</comment>
<organism evidence="5">
    <name type="scientific">human gut metagenome</name>
    <dbReference type="NCBI Taxonomy" id="408170"/>
    <lineage>
        <taxon>unclassified sequences</taxon>
        <taxon>metagenomes</taxon>
        <taxon>organismal metagenomes</taxon>
    </lineage>
</organism>
<evidence type="ECO:0000259" key="4">
    <source>
        <dbReference type="Pfam" id="PF13732"/>
    </source>
</evidence>
<dbReference type="AlphaFoldDB" id="K1SH65"/>
<accession>K1SH65</accession>
<evidence type="ECO:0000313" key="5">
    <source>
        <dbReference type="EMBL" id="EKC54779.1"/>
    </source>
</evidence>